<evidence type="ECO:0000256" key="1">
    <source>
        <dbReference type="SAM" id="MobiDB-lite"/>
    </source>
</evidence>
<gene>
    <name evidence="2" type="ORF">PV11_09022</name>
</gene>
<organism evidence="2 3">
    <name type="scientific">Exophiala sideris</name>
    <dbReference type="NCBI Taxonomy" id="1016849"/>
    <lineage>
        <taxon>Eukaryota</taxon>
        <taxon>Fungi</taxon>
        <taxon>Dikarya</taxon>
        <taxon>Ascomycota</taxon>
        <taxon>Pezizomycotina</taxon>
        <taxon>Eurotiomycetes</taxon>
        <taxon>Chaetothyriomycetidae</taxon>
        <taxon>Chaetothyriales</taxon>
        <taxon>Herpotrichiellaceae</taxon>
        <taxon>Exophiala</taxon>
    </lineage>
</organism>
<reference evidence="2 3" key="1">
    <citation type="submission" date="2015-01" db="EMBL/GenBank/DDBJ databases">
        <title>The Genome Sequence of Exophiala sideris CBS121828.</title>
        <authorList>
            <consortium name="The Broad Institute Genomics Platform"/>
            <person name="Cuomo C."/>
            <person name="de Hoog S."/>
            <person name="Gorbushina A."/>
            <person name="Stielow B."/>
            <person name="Teixiera M."/>
            <person name="Abouelleil A."/>
            <person name="Chapman S.B."/>
            <person name="Priest M."/>
            <person name="Young S.K."/>
            <person name="Wortman J."/>
            <person name="Nusbaum C."/>
            <person name="Birren B."/>
        </authorList>
    </citation>
    <scope>NUCLEOTIDE SEQUENCE [LARGE SCALE GENOMIC DNA]</scope>
    <source>
        <strain evidence="2 3">CBS 121828</strain>
    </source>
</reference>
<evidence type="ECO:0000313" key="2">
    <source>
        <dbReference type="EMBL" id="KIV77205.1"/>
    </source>
</evidence>
<dbReference type="OrthoDB" id="3920481at2759"/>
<accession>A0A0D1VMI9</accession>
<protein>
    <submittedName>
        <fullName evidence="2">Uncharacterized protein</fullName>
    </submittedName>
</protein>
<dbReference type="EMBL" id="KN846954">
    <property type="protein sequence ID" value="KIV77205.1"/>
    <property type="molecule type" value="Genomic_DNA"/>
</dbReference>
<dbReference type="HOGENOM" id="CLU_2291731_0_0_1"/>
<sequence>MSSSPSILQLQTQAATGARPIKMPSMSKSNHSDDSINTISRSASASPKASLDIVRCSRCQRSLSIDTSSHAGPSGVVRFGVNSYYCTRCANAVGFGKSYLR</sequence>
<name>A0A0D1VMI9_9EURO</name>
<dbReference type="AlphaFoldDB" id="A0A0D1VMI9"/>
<feature type="compositionally biased region" description="Polar residues" evidence="1">
    <location>
        <begin position="1"/>
        <end position="15"/>
    </location>
</feature>
<evidence type="ECO:0000313" key="3">
    <source>
        <dbReference type="Proteomes" id="UP000053599"/>
    </source>
</evidence>
<feature type="compositionally biased region" description="Polar residues" evidence="1">
    <location>
        <begin position="35"/>
        <end position="47"/>
    </location>
</feature>
<feature type="region of interest" description="Disordered" evidence="1">
    <location>
        <begin position="1"/>
        <end position="51"/>
    </location>
</feature>
<proteinExistence type="predicted"/>
<dbReference type="Proteomes" id="UP000053599">
    <property type="component" value="Unassembled WGS sequence"/>
</dbReference>